<dbReference type="InterPro" id="IPR027417">
    <property type="entry name" value="P-loop_NTPase"/>
</dbReference>
<keyword evidence="4 6" id="KW-0067">ATP-binding</keyword>
<evidence type="ECO:0000256" key="2">
    <source>
        <dbReference type="ARBA" id="ARBA00022448"/>
    </source>
</evidence>
<dbReference type="CDD" id="cd03230">
    <property type="entry name" value="ABC_DR_subfamily_A"/>
    <property type="match status" value="1"/>
</dbReference>
<dbReference type="AlphaFoldDB" id="A0A220MS54"/>
<dbReference type="GO" id="GO:0005524">
    <property type="term" value="F:ATP binding"/>
    <property type="evidence" value="ECO:0007669"/>
    <property type="project" value="UniProtKB-KW"/>
</dbReference>
<evidence type="ECO:0000256" key="4">
    <source>
        <dbReference type="ARBA" id="ARBA00022840"/>
    </source>
</evidence>
<dbReference type="PANTHER" id="PTHR42711">
    <property type="entry name" value="ABC TRANSPORTER ATP-BINDING PROTEIN"/>
    <property type="match status" value="1"/>
</dbReference>
<dbReference type="Pfam" id="PF00005">
    <property type="entry name" value="ABC_tran"/>
    <property type="match status" value="1"/>
</dbReference>
<dbReference type="PROSITE" id="PS50893">
    <property type="entry name" value="ABC_TRANSPORTER_2"/>
    <property type="match status" value="1"/>
</dbReference>
<dbReference type="RefSeq" id="WP_088910829.1">
    <property type="nucleotide sequence ID" value="NZ_CP018145.1"/>
</dbReference>
<dbReference type="EMBL" id="CP018145">
    <property type="protein sequence ID" value="ASJ57380.1"/>
    <property type="molecule type" value="Genomic_DNA"/>
</dbReference>
<dbReference type="InterPro" id="IPR017871">
    <property type="entry name" value="ABC_transporter-like_CS"/>
</dbReference>
<dbReference type="InterPro" id="IPR003593">
    <property type="entry name" value="AAA+_ATPase"/>
</dbReference>
<name>A0A220MS54_9BACL</name>
<keyword evidence="2" id="KW-0813">Transport</keyword>
<dbReference type="PROSITE" id="PS00211">
    <property type="entry name" value="ABC_TRANSPORTER_1"/>
    <property type="match status" value="1"/>
</dbReference>
<dbReference type="GO" id="GO:0016887">
    <property type="term" value="F:ATP hydrolysis activity"/>
    <property type="evidence" value="ECO:0007669"/>
    <property type="project" value="InterPro"/>
</dbReference>
<dbReference type="InterPro" id="IPR050763">
    <property type="entry name" value="ABC_transporter_ATP-binding"/>
</dbReference>
<accession>A0A220MS54</accession>
<evidence type="ECO:0000256" key="3">
    <source>
        <dbReference type="ARBA" id="ARBA00022741"/>
    </source>
</evidence>
<organism evidence="6 7">
    <name type="scientific">Brevibacillus formosus</name>
    <dbReference type="NCBI Taxonomy" id="54913"/>
    <lineage>
        <taxon>Bacteria</taxon>
        <taxon>Bacillati</taxon>
        <taxon>Bacillota</taxon>
        <taxon>Bacilli</taxon>
        <taxon>Bacillales</taxon>
        <taxon>Paenibacillaceae</taxon>
        <taxon>Brevibacillus</taxon>
    </lineage>
</organism>
<gene>
    <name evidence="6" type="ORF">BP422_30025</name>
</gene>
<dbReference type="InterPro" id="IPR003439">
    <property type="entry name" value="ABC_transporter-like_ATP-bd"/>
</dbReference>
<dbReference type="PANTHER" id="PTHR42711:SF5">
    <property type="entry name" value="ABC TRANSPORTER ATP-BINDING PROTEIN NATA"/>
    <property type="match status" value="1"/>
</dbReference>
<reference evidence="6 7" key="1">
    <citation type="submission" date="2016-11" db="EMBL/GenBank/DDBJ databases">
        <authorList>
            <person name="Jaros S."/>
            <person name="Januszkiewicz K."/>
            <person name="Wedrychowicz H."/>
        </authorList>
    </citation>
    <scope>NUCLEOTIDE SEQUENCE [LARGE SCALE GENOMIC DNA]</scope>
    <source>
        <strain evidence="6 7">NF2</strain>
    </source>
</reference>
<evidence type="ECO:0000313" key="6">
    <source>
        <dbReference type="EMBL" id="ASJ57380.1"/>
    </source>
</evidence>
<feature type="domain" description="ABC transporter" evidence="5">
    <location>
        <begin position="4"/>
        <end position="230"/>
    </location>
</feature>
<dbReference type="SUPFAM" id="SSF52540">
    <property type="entry name" value="P-loop containing nucleoside triphosphate hydrolases"/>
    <property type="match status" value="1"/>
</dbReference>
<dbReference type="SMART" id="SM00382">
    <property type="entry name" value="AAA"/>
    <property type="match status" value="1"/>
</dbReference>
<sequence>MAMIETIQLNKRFGNRTVVNDVSLTVHSGEIFGFLGRNGAGKSTFINMLTGILIPTAGTIRMFGEDAHTEGWKKRIGVLPDYSTFYDHLSPAEHLHYFARVKGVTLTKEDCTRILTAVELEEHASRKAKTFSFGMKKKLGIAQALVGDPELIFLDEPTSGVDVESALHIQNLLRKLHQQGKTIFMTSHNLNEVEKICTRIAIMKSGKINSLGTLDELQAAHQAWRSVNVRHSAFTNEDSGNLRTFIESLGRNTIWEDGRLLIQVDDDQKVATLVRALVQARVDIYGVNVEVPSLERIFMGEESHDA</sequence>
<proteinExistence type="inferred from homology"/>
<protein>
    <submittedName>
        <fullName evidence="6">ABC transporter ATP-binding protein</fullName>
    </submittedName>
</protein>
<evidence type="ECO:0000259" key="5">
    <source>
        <dbReference type="PROSITE" id="PS50893"/>
    </source>
</evidence>
<keyword evidence="3" id="KW-0547">Nucleotide-binding</keyword>
<dbReference type="Gene3D" id="3.40.50.300">
    <property type="entry name" value="P-loop containing nucleotide triphosphate hydrolases"/>
    <property type="match status" value="1"/>
</dbReference>
<comment type="similarity">
    <text evidence="1">Belongs to the ABC transporter superfamily.</text>
</comment>
<evidence type="ECO:0000256" key="1">
    <source>
        <dbReference type="ARBA" id="ARBA00005417"/>
    </source>
</evidence>
<dbReference type="KEGG" id="bfm:BP422_30025"/>
<evidence type="ECO:0000313" key="7">
    <source>
        <dbReference type="Proteomes" id="UP000197781"/>
    </source>
</evidence>
<dbReference type="Proteomes" id="UP000197781">
    <property type="component" value="Chromosome"/>
</dbReference>